<name>A0A9D7XJR5_9BACT</name>
<reference evidence="1" key="1">
    <citation type="submission" date="2020-10" db="EMBL/GenBank/DDBJ databases">
        <title>Connecting structure to function with the recovery of over 1000 high-quality activated sludge metagenome-assembled genomes encoding full-length rRNA genes using long-read sequencing.</title>
        <authorList>
            <person name="Singleton C.M."/>
            <person name="Petriglieri F."/>
            <person name="Kristensen J.M."/>
            <person name="Kirkegaard R.H."/>
            <person name="Michaelsen T.Y."/>
            <person name="Andersen M.H."/>
            <person name="Karst S.M."/>
            <person name="Dueholm M.S."/>
            <person name="Nielsen P.H."/>
            <person name="Albertsen M."/>
        </authorList>
    </citation>
    <scope>NUCLEOTIDE SEQUENCE</scope>
    <source>
        <strain evidence="1">Skiv_18-Q3-R9-52_MAXAC.067</strain>
    </source>
</reference>
<dbReference type="GO" id="GO:0008168">
    <property type="term" value="F:methyltransferase activity"/>
    <property type="evidence" value="ECO:0007669"/>
    <property type="project" value="UniProtKB-KW"/>
</dbReference>
<keyword evidence="1" id="KW-0489">Methyltransferase</keyword>
<dbReference type="Proteomes" id="UP000886657">
    <property type="component" value="Unassembled WGS sequence"/>
</dbReference>
<protein>
    <submittedName>
        <fullName evidence="1">Class I SAM-dependent methyltransferase</fullName>
    </submittedName>
</protein>
<evidence type="ECO:0000313" key="1">
    <source>
        <dbReference type="EMBL" id="MBK9797958.1"/>
    </source>
</evidence>
<dbReference type="SUPFAM" id="SSF53335">
    <property type="entry name" value="S-adenosyl-L-methionine-dependent methyltransferases"/>
    <property type="match status" value="1"/>
</dbReference>
<dbReference type="PANTHER" id="PTHR43861:SF6">
    <property type="entry name" value="METHYLTRANSFERASE TYPE 11"/>
    <property type="match status" value="1"/>
</dbReference>
<dbReference type="AlphaFoldDB" id="A0A9D7XJR5"/>
<keyword evidence="1" id="KW-0808">Transferase</keyword>
<dbReference type="EMBL" id="JADKIO010000012">
    <property type="protein sequence ID" value="MBK9797958.1"/>
    <property type="molecule type" value="Genomic_DNA"/>
</dbReference>
<dbReference type="Gene3D" id="3.40.50.150">
    <property type="entry name" value="Vaccinia Virus protein VP39"/>
    <property type="match status" value="1"/>
</dbReference>
<dbReference type="CDD" id="cd02440">
    <property type="entry name" value="AdoMet_MTases"/>
    <property type="match status" value="1"/>
</dbReference>
<dbReference type="GO" id="GO:0032259">
    <property type="term" value="P:methylation"/>
    <property type="evidence" value="ECO:0007669"/>
    <property type="project" value="UniProtKB-KW"/>
</dbReference>
<dbReference type="PANTHER" id="PTHR43861">
    <property type="entry name" value="TRANS-ACONITATE 2-METHYLTRANSFERASE-RELATED"/>
    <property type="match status" value="1"/>
</dbReference>
<proteinExistence type="predicted"/>
<evidence type="ECO:0000313" key="2">
    <source>
        <dbReference type="Proteomes" id="UP000886657"/>
    </source>
</evidence>
<comment type="caution">
    <text evidence="1">The sequence shown here is derived from an EMBL/GenBank/DDBJ whole genome shotgun (WGS) entry which is preliminary data.</text>
</comment>
<gene>
    <name evidence="1" type="ORF">IPP58_16040</name>
</gene>
<dbReference type="Pfam" id="PF13489">
    <property type="entry name" value="Methyltransf_23"/>
    <property type="match status" value="1"/>
</dbReference>
<sequence>MRGEELGLAYATLDSSGYYKEIESENSKKMARSIRDLKTFLHADSTVLDIGTGNGLFVELLHQEGFTDISAHEIPGGDLSKITRIANKIYEDFDYTSIASNSFDAVTLLDVVEHVPDPSYLLSMCNRILKSGGMIYFHTPVVTRIDRLMHVLQKLPVISKIGIMWQRARTSIFHLQNYTPQSLQLLLQNAGFGEIQIEVRNELSWPMALYVRIYLLQKNGLPGWLAPLFVPILRPLLATDTFNANKAIVRAIKQS</sequence>
<accession>A0A9D7XJR5</accession>
<dbReference type="InterPro" id="IPR029063">
    <property type="entry name" value="SAM-dependent_MTases_sf"/>
</dbReference>
<organism evidence="1 2">
    <name type="scientific">Candidatus Geothrix skivensis</name>
    <dbReference type="NCBI Taxonomy" id="2954439"/>
    <lineage>
        <taxon>Bacteria</taxon>
        <taxon>Pseudomonadati</taxon>
        <taxon>Acidobacteriota</taxon>
        <taxon>Holophagae</taxon>
        <taxon>Holophagales</taxon>
        <taxon>Holophagaceae</taxon>
        <taxon>Geothrix</taxon>
    </lineage>
</organism>